<reference evidence="1" key="1">
    <citation type="journal article" date="2020" name="Stud. Mycol.">
        <title>101 Dothideomycetes genomes: a test case for predicting lifestyles and emergence of pathogens.</title>
        <authorList>
            <person name="Haridas S."/>
            <person name="Albert R."/>
            <person name="Binder M."/>
            <person name="Bloem J."/>
            <person name="Labutti K."/>
            <person name="Salamov A."/>
            <person name="Andreopoulos B."/>
            <person name="Baker S."/>
            <person name="Barry K."/>
            <person name="Bills G."/>
            <person name="Bluhm B."/>
            <person name="Cannon C."/>
            <person name="Castanera R."/>
            <person name="Culley D."/>
            <person name="Daum C."/>
            <person name="Ezra D."/>
            <person name="Gonzalez J."/>
            <person name="Henrissat B."/>
            <person name="Kuo A."/>
            <person name="Liang C."/>
            <person name="Lipzen A."/>
            <person name="Lutzoni F."/>
            <person name="Magnuson J."/>
            <person name="Mondo S."/>
            <person name="Nolan M."/>
            <person name="Ohm R."/>
            <person name="Pangilinan J."/>
            <person name="Park H.-J."/>
            <person name="Ramirez L."/>
            <person name="Alfaro M."/>
            <person name="Sun H."/>
            <person name="Tritt A."/>
            <person name="Yoshinaga Y."/>
            <person name="Zwiers L.-H."/>
            <person name="Turgeon B."/>
            <person name="Goodwin S."/>
            <person name="Spatafora J."/>
            <person name="Crous P."/>
            <person name="Grigoriev I."/>
        </authorList>
    </citation>
    <scope>NUCLEOTIDE SEQUENCE</scope>
    <source>
        <strain evidence="1">CBS 123094</strain>
    </source>
</reference>
<name>A0A6A5WH80_9PLEO</name>
<dbReference type="EMBL" id="ML977590">
    <property type="protein sequence ID" value="KAF2000294.1"/>
    <property type="molecule type" value="Genomic_DNA"/>
</dbReference>
<evidence type="ECO:0000313" key="1">
    <source>
        <dbReference type="EMBL" id="KAF2000294.1"/>
    </source>
</evidence>
<keyword evidence="2" id="KW-1185">Reference proteome</keyword>
<accession>A0A6A5WH80</accession>
<gene>
    <name evidence="1" type="ORF">P154DRAFT_522760</name>
</gene>
<dbReference type="Proteomes" id="UP000799779">
    <property type="component" value="Unassembled WGS sequence"/>
</dbReference>
<protein>
    <submittedName>
        <fullName evidence="1">Uncharacterized protein</fullName>
    </submittedName>
</protein>
<sequence length="305" mass="34061">MPPRIPVRYSWPSATPIAPAKSTICFRSFTSTPTPLALGPESPNYIEVPKPAQPSFPPNPRVKGILPIPRNVFKTRSHLPKESDEFIRASTPDAQHVKDPPEHSRDAEYQLYKRRLAESRKQALRQGVAELHERRTTMEQQNISRVQKLQAERHALMMAPPRDADVLTATSVSKGVRDFLGDNLTSTSRSSISEGRRTAFQRRMHRQAAVRQARVHDLYVNARQFIVDETQLDEAIEKAFGTEEAPVGWDQKGLMYVGAPGKSPWAGPAPEGAGDMMQRIKGAEGVNLAKERVKRLAEELTGGKM</sequence>
<dbReference type="OrthoDB" id="5223508at2759"/>
<dbReference type="AlphaFoldDB" id="A0A6A5WH80"/>
<proteinExistence type="predicted"/>
<organism evidence="1 2">
    <name type="scientific">Amniculicola lignicola CBS 123094</name>
    <dbReference type="NCBI Taxonomy" id="1392246"/>
    <lineage>
        <taxon>Eukaryota</taxon>
        <taxon>Fungi</taxon>
        <taxon>Dikarya</taxon>
        <taxon>Ascomycota</taxon>
        <taxon>Pezizomycotina</taxon>
        <taxon>Dothideomycetes</taxon>
        <taxon>Pleosporomycetidae</taxon>
        <taxon>Pleosporales</taxon>
        <taxon>Amniculicolaceae</taxon>
        <taxon>Amniculicola</taxon>
    </lineage>
</organism>
<dbReference type="CDD" id="cd23703">
    <property type="entry name" value="mS26_PET12"/>
    <property type="match status" value="1"/>
</dbReference>
<evidence type="ECO:0000313" key="2">
    <source>
        <dbReference type="Proteomes" id="UP000799779"/>
    </source>
</evidence>
<dbReference type="InterPro" id="IPR058940">
    <property type="entry name" value="mS26_fungi"/>
</dbReference>
<dbReference type="Pfam" id="PF26163">
    <property type="entry name" value="mS26"/>
    <property type="match status" value="1"/>
</dbReference>